<organism evidence="1 2">
    <name type="scientific">Nelumbo nucifera</name>
    <name type="common">Sacred lotus</name>
    <dbReference type="NCBI Taxonomy" id="4432"/>
    <lineage>
        <taxon>Eukaryota</taxon>
        <taxon>Viridiplantae</taxon>
        <taxon>Streptophyta</taxon>
        <taxon>Embryophyta</taxon>
        <taxon>Tracheophyta</taxon>
        <taxon>Spermatophyta</taxon>
        <taxon>Magnoliopsida</taxon>
        <taxon>Proteales</taxon>
        <taxon>Nelumbonaceae</taxon>
        <taxon>Nelumbo</taxon>
    </lineage>
</organism>
<proteinExistence type="predicted"/>
<gene>
    <name evidence="1" type="ORF">HUJ06_016588</name>
</gene>
<protein>
    <submittedName>
        <fullName evidence="1">Uncharacterized protein</fullName>
    </submittedName>
</protein>
<dbReference type="Proteomes" id="UP000607653">
    <property type="component" value="Unassembled WGS sequence"/>
</dbReference>
<accession>A0A822ZSW8</accession>
<evidence type="ECO:0000313" key="2">
    <source>
        <dbReference type="Proteomes" id="UP000607653"/>
    </source>
</evidence>
<comment type="caution">
    <text evidence="1">The sequence shown here is derived from an EMBL/GenBank/DDBJ whole genome shotgun (WGS) entry which is preliminary data.</text>
</comment>
<name>A0A822ZSW8_NELNU</name>
<keyword evidence="2" id="KW-1185">Reference proteome</keyword>
<evidence type="ECO:0000313" key="1">
    <source>
        <dbReference type="EMBL" id="DAD46651.1"/>
    </source>
</evidence>
<dbReference type="EMBL" id="DUZY01000008">
    <property type="protein sequence ID" value="DAD46651.1"/>
    <property type="molecule type" value="Genomic_DNA"/>
</dbReference>
<dbReference type="AlphaFoldDB" id="A0A822ZSW8"/>
<reference evidence="1 2" key="1">
    <citation type="journal article" date="2020" name="Mol. Biol. Evol.">
        <title>Distinct Expression and Methylation Patterns for Genes with Different Fates following a Single Whole-Genome Duplication in Flowering Plants.</title>
        <authorList>
            <person name="Shi T."/>
            <person name="Rahmani R.S."/>
            <person name="Gugger P.F."/>
            <person name="Wang M."/>
            <person name="Li H."/>
            <person name="Zhang Y."/>
            <person name="Li Z."/>
            <person name="Wang Q."/>
            <person name="Van de Peer Y."/>
            <person name="Marchal K."/>
            <person name="Chen J."/>
        </authorList>
    </citation>
    <scope>NUCLEOTIDE SEQUENCE [LARGE SCALE GENOMIC DNA]</scope>
    <source>
        <tissue evidence="1">Leaf</tissue>
    </source>
</reference>
<sequence length="112" mass="12903">MLYCSFRILRIGLSLTVNYQFEEPIVSGTEPERIPKQQTSIALMPRLFTRSLVPEFTQVKGDVEDTIMGPRGDIWGLQNQNSTRELGRNYKFNCIRMDGLGKNESRMWEVGT</sequence>